<dbReference type="InterPro" id="IPR036388">
    <property type="entry name" value="WH-like_DNA-bd_sf"/>
</dbReference>
<gene>
    <name evidence="3" type="ORF">PRZ03_17870</name>
</gene>
<name>A0ABT5KHR4_9BURK</name>
<comment type="similarity">
    <text evidence="1">Belongs to the initiator RepB protein family.</text>
</comment>
<dbReference type="SUPFAM" id="SSF46785">
    <property type="entry name" value="Winged helix' DNA-binding domain"/>
    <property type="match status" value="1"/>
</dbReference>
<dbReference type="InterPro" id="IPR036390">
    <property type="entry name" value="WH_DNA-bd_sf"/>
</dbReference>
<dbReference type="Gene3D" id="1.10.10.10">
    <property type="entry name" value="Winged helix-like DNA-binding domain superfamily/Winged helix DNA-binding domain"/>
    <property type="match status" value="1"/>
</dbReference>
<keyword evidence="4" id="KW-1185">Reference proteome</keyword>
<accession>A0ABT5KHR4</accession>
<evidence type="ECO:0000313" key="4">
    <source>
        <dbReference type="Proteomes" id="UP001221189"/>
    </source>
</evidence>
<protein>
    <submittedName>
        <fullName evidence="3">Replication initiation protein</fullName>
    </submittedName>
</protein>
<dbReference type="Pfam" id="PF21205">
    <property type="entry name" value="Rep3_C"/>
    <property type="match status" value="1"/>
</dbReference>
<dbReference type="EMBL" id="JAQQXT010000012">
    <property type="protein sequence ID" value="MDC8773453.1"/>
    <property type="molecule type" value="Genomic_DNA"/>
</dbReference>
<dbReference type="InterPro" id="IPR000525">
    <property type="entry name" value="Initiator_Rep_WH1"/>
</dbReference>
<feature type="domain" description="Initiator Rep protein WH1" evidence="2">
    <location>
        <begin position="36"/>
        <end position="183"/>
    </location>
</feature>
<evidence type="ECO:0000256" key="1">
    <source>
        <dbReference type="ARBA" id="ARBA00038283"/>
    </source>
</evidence>
<evidence type="ECO:0000259" key="2">
    <source>
        <dbReference type="Pfam" id="PF01051"/>
    </source>
</evidence>
<proteinExistence type="inferred from homology"/>
<comment type="caution">
    <text evidence="3">The sequence shown here is derived from an EMBL/GenBank/DDBJ whole genome shotgun (WGS) entry which is preliminary data.</text>
</comment>
<organism evidence="3 4">
    <name type="scientific">Roseateles albus</name>
    <dbReference type="NCBI Taxonomy" id="2987525"/>
    <lineage>
        <taxon>Bacteria</taxon>
        <taxon>Pseudomonadati</taxon>
        <taxon>Pseudomonadota</taxon>
        <taxon>Betaproteobacteria</taxon>
        <taxon>Burkholderiales</taxon>
        <taxon>Sphaerotilaceae</taxon>
        <taxon>Roseateles</taxon>
    </lineage>
</organism>
<dbReference type="Pfam" id="PF01051">
    <property type="entry name" value="Rep3_N"/>
    <property type="match status" value="1"/>
</dbReference>
<dbReference type="Proteomes" id="UP001221189">
    <property type="component" value="Unassembled WGS sequence"/>
</dbReference>
<dbReference type="RefSeq" id="WP_273601583.1">
    <property type="nucleotide sequence ID" value="NZ_JAQQXT010000012.1"/>
</dbReference>
<sequence length="452" mass="50494">MATKGRGRAGDIAALESSELREFRKTNEAIGLRVVEGNLSLLSRKVFNVMMYHAQEMKEPGRNAPIDTPAAKKYFWIPLSDLARDAAYDSKDVQYLKKQLEEMQNIKLLMENERQWTSERLVSSVTLVNPEGFNKHSGQVWFGFAFPPEVHEQVMAPSTYTRLSIVYQSSLKSGSALALYEICRRYATNPSKLTFIQSYEHWYGVITGNPISVSAPPVYKYFKRDTLKPAIAEINALTDISIELVEHKNGRRVEKLQFRVEQTKQAQLEFPAPPVIDVELMGRIMKFGFSQADASDLAAKHSDAVIRAAIARVEVRSESKGMAPLDTPAGYFRWTLQDISRNPQTTATALAAPKGAGTATLKKAVVPNVMERFLSARAQDALGVYKELDESERKSIFDSFKAQNPTKAIKISKGIDTAMARAIFAPWYANELWGEPSAQALAQFIEQFGAVP</sequence>
<evidence type="ECO:0000313" key="3">
    <source>
        <dbReference type="EMBL" id="MDC8773453.1"/>
    </source>
</evidence>
<reference evidence="3 4" key="1">
    <citation type="submission" date="2022-10" db="EMBL/GenBank/DDBJ databases">
        <title>Paucibacter sp. hw1 Genome sequencing.</title>
        <authorList>
            <person name="Park S."/>
        </authorList>
    </citation>
    <scope>NUCLEOTIDE SEQUENCE [LARGE SCALE GENOMIC DNA]</scope>
    <source>
        <strain evidence="4">hw1</strain>
    </source>
</reference>